<gene>
    <name evidence="2" type="ORF">NEOLEDRAFT_1180689</name>
</gene>
<dbReference type="EMBL" id="KV425592">
    <property type="protein sequence ID" value="KZT22788.1"/>
    <property type="molecule type" value="Genomic_DNA"/>
</dbReference>
<dbReference type="Proteomes" id="UP000076761">
    <property type="component" value="Unassembled WGS sequence"/>
</dbReference>
<feature type="region of interest" description="Disordered" evidence="1">
    <location>
        <begin position="161"/>
        <end position="182"/>
    </location>
</feature>
<keyword evidence="3" id="KW-1185">Reference proteome</keyword>
<protein>
    <submittedName>
        <fullName evidence="2">Uncharacterized protein</fullName>
    </submittedName>
</protein>
<feature type="region of interest" description="Disordered" evidence="1">
    <location>
        <begin position="194"/>
        <end position="218"/>
    </location>
</feature>
<evidence type="ECO:0000313" key="2">
    <source>
        <dbReference type="EMBL" id="KZT22788.1"/>
    </source>
</evidence>
<dbReference type="AlphaFoldDB" id="A0A165QRR4"/>
<organism evidence="2 3">
    <name type="scientific">Neolentinus lepideus HHB14362 ss-1</name>
    <dbReference type="NCBI Taxonomy" id="1314782"/>
    <lineage>
        <taxon>Eukaryota</taxon>
        <taxon>Fungi</taxon>
        <taxon>Dikarya</taxon>
        <taxon>Basidiomycota</taxon>
        <taxon>Agaricomycotina</taxon>
        <taxon>Agaricomycetes</taxon>
        <taxon>Gloeophyllales</taxon>
        <taxon>Gloeophyllaceae</taxon>
        <taxon>Neolentinus</taxon>
    </lineage>
</organism>
<name>A0A165QRR4_9AGAM</name>
<reference evidence="2 3" key="1">
    <citation type="journal article" date="2016" name="Mol. Biol. Evol.">
        <title>Comparative Genomics of Early-Diverging Mushroom-Forming Fungi Provides Insights into the Origins of Lignocellulose Decay Capabilities.</title>
        <authorList>
            <person name="Nagy L.G."/>
            <person name="Riley R."/>
            <person name="Tritt A."/>
            <person name="Adam C."/>
            <person name="Daum C."/>
            <person name="Floudas D."/>
            <person name="Sun H."/>
            <person name="Yadav J.S."/>
            <person name="Pangilinan J."/>
            <person name="Larsson K.H."/>
            <person name="Matsuura K."/>
            <person name="Barry K."/>
            <person name="Labutti K."/>
            <person name="Kuo R."/>
            <person name="Ohm R.A."/>
            <person name="Bhattacharya S.S."/>
            <person name="Shirouzu T."/>
            <person name="Yoshinaga Y."/>
            <person name="Martin F.M."/>
            <person name="Grigoriev I.V."/>
            <person name="Hibbett D.S."/>
        </authorList>
    </citation>
    <scope>NUCLEOTIDE SEQUENCE [LARGE SCALE GENOMIC DNA]</scope>
    <source>
        <strain evidence="2 3">HHB14362 ss-1</strain>
    </source>
</reference>
<proteinExistence type="predicted"/>
<evidence type="ECO:0000256" key="1">
    <source>
        <dbReference type="SAM" id="MobiDB-lite"/>
    </source>
</evidence>
<accession>A0A165QRR4</accession>
<sequence length="218" mass="24700">MSWQQDCCIKKFKKLLELHLCPEDGEDEEEWKLRMTHAVGIDTDGISHHTLAQMKFWEHIEPGWHTNAASDIIQDLKQILLDSTPPEDLQKLEAIHIETSTCVSNVPPANPPFNFMISMKWWEETKHQYAGLVLHYFKGTKPKGKGWDVFLGTLIDQGVAEDSSGWDGDEDNDCGDDQDDDNLYADDLEAICQNYNGEDDDEGPIPSTPDARSVLGPW</sequence>
<dbReference type="InParanoid" id="A0A165QRR4"/>
<evidence type="ECO:0000313" key="3">
    <source>
        <dbReference type="Proteomes" id="UP000076761"/>
    </source>
</evidence>
<feature type="compositionally biased region" description="Acidic residues" evidence="1">
    <location>
        <begin position="167"/>
        <end position="182"/>
    </location>
</feature>